<name>A0ABR2GY33_9EUKA</name>
<sequence length="486" mass="57000">MISNCHLLSKFYKYLFPTATFRFEIELKNIKFDEFIDILPNDMIIASIERGCTLVTIAFITLEITKEENTIFFNEINQIYEKLNLSNGHHIAGKVSSKPEVHFPRDFNIINDLNGQLARNIIFEKDFLIGDDYKSIKKSIKKFIDRKKKEDWKLIFDHFELFQEAEEEIRNNIENNEFEMTVIDQTIIPSNYFQNYEKIKKNILKILKKISINDSEKFELFLYHGTKFSNHRKIIEEHFENPYSEVQRTDKSYFGKGIYATDNIFYASLYGNNYRQMKANDISSVFCCLSIHNPKYATDIKDDVDEELVAGKPLPEKIINNYGIHRVLVGDKKSYHVIQKEEIIDSNLVAYEFVFPNKYQIIPIFSFKVMRSDFYILWADENGKHIKYSNDLRKNVAENIYYSSGGAAIAEIVERKKKNKIKLIISYENPDSARSIIEGVRDCYGSDIVCLIFSTDEKQIKFAESIENNVIFPIILMMLFDILNCQ</sequence>
<gene>
    <name evidence="2" type="ORF">M9Y10_033177</name>
</gene>
<reference evidence="2 3" key="1">
    <citation type="submission" date="2024-04" db="EMBL/GenBank/DDBJ databases">
        <title>Tritrichomonas musculus Genome.</title>
        <authorList>
            <person name="Alves-Ferreira E."/>
            <person name="Grigg M."/>
            <person name="Lorenzi H."/>
            <person name="Galac M."/>
        </authorList>
    </citation>
    <scope>NUCLEOTIDE SEQUENCE [LARGE SCALE GENOMIC DNA]</scope>
    <source>
        <strain evidence="2 3">EAF2021</strain>
    </source>
</reference>
<dbReference type="Gene3D" id="3.90.228.10">
    <property type="match status" value="1"/>
</dbReference>
<evidence type="ECO:0000313" key="3">
    <source>
        <dbReference type="Proteomes" id="UP001470230"/>
    </source>
</evidence>
<protein>
    <recommendedName>
        <fullName evidence="1">PARP catalytic domain-containing protein</fullName>
    </recommendedName>
</protein>
<evidence type="ECO:0000259" key="1">
    <source>
        <dbReference type="Pfam" id="PF00644"/>
    </source>
</evidence>
<evidence type="ECO:0000313" key="2">
    <source>
        <dbReference type="EMBL" id="KAK8838548.1"/>
    </source>
</evidence>
<accession>A0ABR2GY33</accession>
<proteinExistence type="predicted"/>
<dbReference type="Pfam" id="PF00644">
    <property type="entry name" value="PARP"/>
    <property type="match status" value="1"/>
</dbReference>
<organism evidence="2 3">
    <name type="scientific">Tritrichomonas musculus</name>
    <dbReference type="NCBI Taxonomy" id="1915356"/>
    <lineage>
        <taxon>Eukaryota</taxon>
        <taxon>Metamonada</taxon>
        <taxon>Parabasalia</taxon>
        <taxon>Tritrichomonadida</taxon>
        <taxon>Tritrichomonadidae</taxon>
        <taxon>Tritrichomonas</taxon>
    </lineage>
</organism>
<comment type="caution">
    <text evidence="2">The sequence shown here is derived from an EMBL/GenBank/DDBJ whole genome shotgun (WGS) entry which is preliminary data.</text>
</comment>
<feature type="domain" description="PARP catalytic" evidence="1">
    <location>
        <begin position="190"/>
        <end position="315"/>
    </location>
</feature>
<dbReference type="EMBL" id="JAPFFF010000055">
    <property type="protein sequence ID" value="KAK8838548.1"/>
    <property type="molecule type" value="Genomic_DNA"/>
</dbReference>
<dbReference type="Proteomes" id="UP001470230">
    <property type="component" value="Unassembled WGS sequence"/>
</dbReference>
<dbReference type="SUPFAM" id="SSF56399">
    <property type="entry name" value="ADP-ribosylation"/>
    <property type="match status" value="1"/>
</dbReference>
<keyword evidence="3" id="KW-1185">Reference proteome</keyword>
<dbReference type="InterPro" id="IPR012317">
    <property type="entry name" value="Poly(ADP-ribose)pol_cat_dom"/>
</dbReference>